<organism evidence="1 2">
    <name type="scientific">Entomophthora muscae</name>
    <dbReference type="NCBI Taxonomy" id="34485"/>
    <lineage>
        <taxon>Eukaryota</taxon>
        <taxon>Fungi</taxon>
        <taxon>Fungi incertae sedis</taxon>
        <taxon>Zoopagomycota</taxon>
        <taxon>Entomophthoromycotina</taxon>
        <taxon>Entomophthoromycetes</taxon>
        <taxon>Entomophthorales</taxon>
        <taxon>Entomophthoraceae</taxon>
        <taxon>Entomophthora</taxon>
    </lineage>
</organism>
<comment type="caution">
    <text evidence="1">The sequence shown here is derived from an EMBL/GenBank/DDBJ whole genome shotgun (WGS) entry which is preliminary data.</text>
</comment>
<proteinExistence type="predicted"/>
<gene>
    <name evidence="1" type="ORF">DSO57_1006819</name>
</gene>
<dbReference type="EMBL" id="QTSX02002149">
    <property type="protein sequence ID" value="KAJ9078406.1"/>
    <property type="molecule type" value="Genomic_DNA"/>
</dbReference>
<reference evidence="1" key="1">
    <citation type="submission" date="2022-04" db="EMBL/GenBank/DDBJ databases">
        <title>Genome of the entomopathogenic fungus Entomophthora muscae.</title>
        <authorList>
            <person name="Elya C."/>
            <person name="Lovett B.R."/>
            <person name="Lee E."/>
            <person name="Macias A.M."/>
            <person name="Hajek A.E."/>
            <person name="De Bivort B.L."/>
            <person name="Kasson M.T."/>
            <person name="De Fine Licht H.H."/>
            <person name="Stajich J.E."/>
        </authorList>
    </citation>
    <scope>NUCLEOTIDE SEQUENCE</scope>
    <source>
        <strain evidence="1">Berkeley</strain>
    </source>
</reference>
<dbReference type="Proteomes" id="UP001165960">
    <property type="component" value="Unassembled WGS sequence"/>
</dbReference>
<keyword evidence="2" id="KW-1185">Reference proteome</keyword>
<evidence type="ECO:0000313" key="1">
    <source>
        <dbReference type="EMBL" id="KAJ9078406.1"/>
    </source>
</evidence>
<name>A0ACC2TVA6_9FUNG</name>
<evidence type="ECO:0000313" key="2">
    <source>
        <dbReference type="Proteomes" id="UP001165960"/>
    </source>
</evidence>
<protein>
    <submittedName>
        <fullName evidence="1">Uncharacterized protein</fullName>
    </submittedName>
</protein>
<sequence>MLENLHSTIQGPVIDFPKFDIVLGLDWLQKNNPHIDWATSVLAIKCEGVNHQTYPDSVDQLLYNHVFVRITETFVRKRPDTSCITEILWEKSTVLKNPNDSLMTLLAALDNKLWLLKVWPPAKLPNQCKMTKICDQGTRIDANLNSSITQQPLDGFGRPNMLFEAKHQKSQSVLFLDKI</sequence>
<accession>A0ACC2TVA6</accession>